<dbReference type="PANTHER" id="PTHR30269">
    <property type="entry name" value="TRANSMEMBRANE PROTEIN YFCA"/>
    <property type="match status" value="1"/>
</dbReference>
<dbReference type="EMBL" id="LVVZ01000015">
    <property type="protein sequence ID" value="OKL44044.1"/>
    <property type="molecule type" value="Genomic_DNA"/>
</dbReference>
<evidence type="ECO:0000256" key="8">
    <source>
        <dbReference type="RuleBase" id="RU363041"/>
    </source>
</evidence>
<keyword evidence="4 8" id="KW-1003">Cell membrane</keyword>
<feature type="transmembrane region" description="Helical" evidence="8">
    <location>
        <begin position="198"/>
        <end position="216"/>
    </location>
</feature>
<keyword evidence="3" id="KW-0813">Transport</keyword>
<dbReference type="PANTHER" id="PTHR30269:SF37">
    <property type="entry name" value="MEMBRANE TRANSPORTER PROTEIN"/>
    <property type="match status" value="1"/>
</dbReference>
<evidence type="ECO:0000256" key="2">
    <source>
        <dbReference type="ARBA" id="ARBA00009142"/>
    </source>
</evidence>
<keyword evidence="10" id="KW-1185">Reference proteome</keyword>
<evidence type="ECO:0000256" key="5">
    <source>
        <dbReference type="ARBA" id="ARBA00022692"/>
    </source>
</evidence>
<evidence type="ECO:0000256" key="7">
    <source>
        <dbReference type="ARBA" id="ARBA00023136"/>
    </source>
</evidence>
<feature type="transmembrane region" description="Helical" evidence="8">
    <location>
        <begin position="46"/>
        <end position="66"/>
    </location>
</feature>
<dbReference type="InterPro" id="IPR052017">
    <property type="entry name" value="TSUP"/>
</dbReference>
<dbReference type="GO" id="GO:0005886">
    <property type="term" value="C:plasma membrane"/>
    <property type="evidence" value="ECO:0007669"/>
    <property type="project" value="UniProtKB-SubCell"/>
</dbReference>
<dbReference type="Pfam" id="PF01925">
    <property type="entry name" value="TauE"/>
    <property type="match status" value="1"/>
</dbReference>
<proteinExistence type="inferred from homology"/>
<feature type="transmembrane region" description="Helical" evidence="8">
    <location>
        <begin position="228"/>
        <end position="246"/>
    </location>
</feature>
<reference evidence="9 10" key="1">
    <citation type="submission" date="2016-03" db="EMBL/GenBank/DDBJ databases">
        <title>Genome sequence of Nesiotobacter sp. nov., a moderately halophilic alphaproteobacterium isolated from the Yellow Sea, China.</title>
        <authorList>
            <person name="Zhang G."/>
            <person name="Zhang R."/>
        </authorList>
    </citation>
    <scope>NUCLEOTIDE SEQUENCE [LARGE SCALE GENOMIC DNA]</scope>
    <source>
        <strain evidence="9 10">WB1-6</strain>
    </source>
</reference>
<evidence type="ECO:0000313" key="9">
    <source>
        <dbReference type="EMBL" id="OKL44044.1"/>
    </source>
</evidence>
<dbReference type="AlphaFoldDB" id="A0A1U7JH77"/>
<feature type="transmembrane region" description="Helical" evidence="8">
    <location>
        <begin position="78"/>
        <end position="96"/>
    </location>
</feature>
<comment type="subcellular location">
    <subcellularLocation>
        <location evidence="1 8">Cell membrane</location>
        <topology evidence="1 8">Multi-pass membrane protein</topology>
    </subcellularLocation>
</comment>
<organism evidence="9 10">
    <name type="scientific">Pseudovibrio exalbescens</name>
    <dbReference type="NCBI Taxonomy" id="197461"/>
    <lineage>
        <taxon>Bacteria</taxon>
        <taxon>Pseudomonadati</taxon>
        <taxon>Pseudomonadota</taxon>
        <taxon>Alphaproteobacteria</taxon>
        <taxon>Hyphomicrobiales</taxon>
        <taxon>Stappiaceae</taxon>
        <taxon>Pseudovibrio</taxon>
    </lineage>
</organism>
<name>A0A1U7JH77_9HYPH</name>
<comment type="similarity">
    <text evidence="2 8">Belongs to the 4-toluene sulfonate uptake permease (TSUP) (TC 2.A.102) family.</text>
</comment>
<comment type="caution">
    <text evidence="9">The sequence shown here is derived from an EMBL/GenBank/DDBJ whole genome shotgun (WGS) entry which is preliminary data.</text>
</comment>
<dbReference type="STRING" id="197461.A3843_10710"/>
<evidence type="ECO:0000256" key="4">
    <source>
        <dbReference type="ARBA" id="ARBA00022475"/>
    </source>
</evidence>
<feature type="transmembrane region" description="Helical" evidence="8">
    <location>
        <begin position="102"/>
        <end position="119"/>
    </location>
</feature>
<feature type="transmembrane region" description="Helical" evidence="8">
    <location>
        <begin position="168"/>
        <end position="191"/>
    </location>
</feature>
<sequence>MLPITDPLFYAYAVPAILIVGLSKGGFGGGIALIGVPLMSLAISPIQAAGIMLPILLVMDAVGLLSYRHSFHKPTLKLMIPAGCVGIAIGWATAAYVTDDHVRLIVGLISLAFVLKHWFGQSAAGEAGEQNRYLGAFWGMVAGFTSFVSHSGGPPYQMYTLKLGLPPILYAGTAVLFFSVINATKVIPYFFLGQFDTANLATSVVLMPLAPLATYAGVRIVRVIDHSVFYRFTYTCVFFVALKLIWDGLVGLGYL</sequence>
<keyword evidence="7 8" id="KW-0472">Membrane</keyword>
<evidence type="ECO:0000256" key="6">
    <source>
        <dbReference type="ARBA" id="ARBA00022989"/>
    </source>
</evidence>
<accession>A0A1U7JH77</accession>
<gene>
    <name evidence="9" type="ORF">A3843_10710</name>
</gene>
<evidence type="ECO:0000256" key="1">
    <source>
        <dbReference type="ARBA" id="ARBA00004651"/>
    </source>
</evidence>
<evidence type="ECO:0000313" key="10">
    <source>
        <dbReference type="Proteomes" id="UP000185783"/>
    </source>
</evidence>
<feature type="transmembrane region" description="Helical" evidence="8">
    <location>
        <begin position="12"/>
        <end position="34"/>
    </location>
</feature>
<evidence type="ECO:0000256" key="3">
    <source>
        <dbReference type="ARBA" id="ARBA00022448"/>
    </source>
</evidence>
<dbReference type="RefSeq" id="WP_028481152.1">
    <property type="nucleotide sequence ID" value="NZ_LVVZ01000015.1"/>
</dbReference>
<protein>
    <recommendedName>
        <fullName evidence="8">Probable membrane transporter protein</fullName>
    </recommendedName>
</protein>
<dbReference type="InterPro" id="IPR002781">
    <property type="entry name" value="TM_pro_TauE-like"/>
</dbReference>
<keyword evidence="5 8" id="KW-0812">Transmembrane</keyword>
<feature type="transmembrane region" description="Helical" evidence="8">
    <location>
        <begin position="131"/>
        <end position="148"/>
    </location>
</feature>
<dbReference type="Proteomes" id="UP000185783">
    <property type="component" value="Unassembled WGS sequence"/>
</dbReference>
<keyword evidence="6 8" id="KW-1133">Transmembrane helix</keyword>